<dbReference type="PANTHER" id="PTHR30217">
    <property type="entry name" value="PEPTIDASE U32 FAMILY"/>
    <property type="match status" value="1"/>
</dbReference>
<dbReference type="Pfam" id="PF12392">
    <property type="entry name" value="DUF3656"/>
    <property type="match status" value="1"/>
</dbReference>
<protein>
    <submittedName>
        <fullName evidence="2">U32 family peptidase</fullName>
    </submittedName>
</protein>
<evidence type="ECO:0000313" key="3">
    <source>
        <dbReference type="Proteomes" id="UP000886786"/>
    </source>
</evidence>
<dbReference type="InterPro" id="IPR020988">
    <property type="entry name" value="Pept_U32_collagenase"/>
</dbReference>
<sequence>MKKVELLAPAGNMETLRAAIKGGCDAVYLGGKAFGARAFAKNFDDDELKEAVRLCHLYGVKIYVTANILVYENEIEEFLDYLKFLYEIGVDAVIMQDLGMISLVHNLIPELEIHASTQINCHNKESFNFLEKIGVSRVVLAREMTLDEIKNLGRRMEIEVFVHGALCVSYSGNCLFSSLNGGRSGNRGMCAGSCRLPYDLLKDGEIVKEDGKYLLSTKDLCLASNLKEVLDLGVSSLKIEGRMKSPEYVGYVTHVYRRLIDEYYKSGNPQIKKNEIINLKKLFNRTFTSGYMFDENIYNIKSPNHLGSHLGEVIKFDKRRIYIRLDDDLCQEDGIRFTLENKGMIVNKLYDEKGLLKNMVKKGNVAVVDNKVNLKKKSSVNKTIDTLLLKEIDDIKMPKIKIDMKVLALEGRHLRVSISDEIHEVTKEGPMLERALKYKMNKDEVREKLCAMGNYPFIVDNFEIEMDDVFIPVKFLKDIKRQCADELINKRCEVHNKVTFDYKKQDIEEDDKNKISVLVRTEEQLKWILDKNVRIYTEDFDLYKKYKDYDIYYKLPRIMHKFPEFRDEKLLVSEIGSLYKYAHDNKVIGDYPLNVVNSETALLLEKMGCEMVTLSPEVPNINEVQKYVRNTETIVYGRCDLMILKDFYDKDKGLSLRNNMGDNFPIINGDYTTILHHENIERMAQGNIRILLYDEGKKDSLKIIEKNKKNFN</sequence>
<dbReference type="PANTHER" id="PTHR30217:SF10">
    <property type="entry name" value="23S RRNA 5-HYDROXYCYTIDINE C2501 SYNTHASE"/>
    <property type="match status" value="1"/>
</dbReference>
<evidence type="ECO:0000313" key="2">
    <source>
        <dbReference type="EMBL" id="HIQ90600.1"/>
    </source>
</evidence>
<name>A0A9D1CYX7_9FIRM</name>
<dbReference type="InterPro" id="IPR051454">
    <property type="entry name" value="RNA/ubiquinone_mod_enzymes"/>
</dbReference>
<evidence type="ECO:0000259" key="1">
    <source>
        <dbReference type="Pfam" id="PF12392"/>
    </source>
</evidence>
<gene>
    <name evidence="2" type="ORF">IAB27_03110</name>
</gene>
<dbReference type="InterPro" id="IPR001539">
    <property type="entry name" value="Peptidase_U32"/>
</dbReference>
<feature type="domain" description="Peptidase U32 collagenase" evidence="1">
    <location>
        <begin position="380"/>
        <end position="491"/>
    </location>
</feature>
<proteinExistence type="predicted"/>
<dbReference type="Pfam" id="PF01136">
    <property type="entry name" value="Peptidase_U32"/>
    <property type="match status" value="1"/>
</dbReference>
<dbReference type="Proteomes" id="UP000886786">
    <property type="component" value="Unassembled WGS sequence"/>
</dbReference>
<accession>A0A9D1CYX7</accession>
<organism evidence="2 3">
    <name type="scientific">Candidatus Coprosoma intestinipullorum</name>
    <dbReference type="NCBI Taxonomy" id="2840752"/>
    <lineage>
        <taxon>Bacteria</taxon>
        <taxon>Bacillati</taxon>
        <taxon>Bacillota</taxon>
        <taxon>Bacillota incertae sedis</taxon>
        <taxon>Candidatus Coprosoma</taxon>
    </lineage>
</organism>
<dbReference type="EMBL" id="DVFV01000059">
    <property type="protein sequence ID" value="HIQ90600.1"/>
    <property type="molecule type" value="Genomic_DNA"/>
</dbReference>
<comment type="caution">
    <text evidence="2">The sequence shown here is derived from an EMBL/GenBank/DDBJ whole genome shotgun (WGS) entry which is preliminary data.</text>
</comment>
<dbReference type="AlphaFoldDB" id="A0A9D1CYX7"/>
<reference evidence="2" key="1">
    <citation type="submission" date="2020-10" db="EMBL/GenBank/DDBJ databases">
        <authorList>
            <person name="Gilroy R."/>
        </authorList>
    </citation>
    <scope>NUCLEOTIDE SEQUENCE</scope>
    <source>
        <strain evidence="2">CHK147-3167</strain>
    </source>
</reference>
<reference evidence="2" key="2">
    <citation type="journal article" date="2021" name="PeerJ">
        <title>Extensive microbial diversity within the chicken gut microbiome revealed by metagenomics and culture.</title>
        <authorList>
            <person name="Gilroy R."/>
            <person name="Ravi A."/>
            <person name="Getino M."/>
            <person name="Pursley I."/>
            <person name="Horton D.L."/>
            <person name="Alikhan N.F."/>
            <person name="Baker D."/>
            <person name="Gharbi K."/>
            <person name="Hall N."/>
            <person name="Watson M."/>
            <person name="Adriaenssens E.M."/>
            <person name="Foster-Nyarko E."/>
            <person name="Jarju S."/>
            <person name="Secka A."/>
            <person name="Antonio M."/>
            <person name="Oren A."/>
            <person name="Chaudhuri R.R."/>
            <person name="La Ragione R."/>
            <person name="Hildebrand F."/>
            <person name="Pallen M.J."/>
        </authorList>
    </citation>
    <scope>NUCLEOTIDE SEQUENCE</scope>
    <source>
        <strain evidence="2">CHK147-3167</strain>
    </source>
</reference>